<dbReference type="KEGG" id="kst:KSMBR1_0511"/>
<dbReference type="Gene3D" id="3.40.720.10">
    <property type="entry name" value="Alkaline Phosphatase, subunit A"/>
    <property type="match status" value="2"/>
</dbReference>
<dbReference type="Pfam" id="PF00884">
    <property type="entry name" value="Sulfatase"/>
    <property type="match status" value="1"/>
</dbReference>
<feature type="domain" description="Sulfatase N-terminal" evidence="1">
    <location>
        <begin position="47"/>
        <end position="346"/>
    </location>
</feature>
<organism evidence="2 3">
    <name type="scientific">Kuenenia stuttgartiensis</name>
    <dbReference type="NCBI Taxonomy" id="174633"/>
    <lineage>
        <taxon>Bacteria</taxon>
        <taxon>Pseudomonadati</taxon>
        <taxon>Planctomycetota</taxon>
        <taxon>Candidatus Brocadiia</taxon>
        <taxon>Candidatus Brocadiales</taxon>
        <taxon>Candidatus Brocadiaceae</taxon>
        <taxon>Candidatus Kuenenia</taxon>
    </lineage>
</organism>
<dbReference type="Proteomes" id="UP000221734">
    <property type="component" value="Chromosome Kuenenia_stuttgartiensis_MBR1"/>
</dbReference>
<protein>
    <recommendedName>
        <fullName evidence="1">Sulfatase N-terminal domain-containing protein</fullName>
    </recommendedName>
</protein>
<dbReference type="PANTHER" id="PTHR43751:SF3">
    <property type="entry name" value="SULFATASE N-TERMINAL DOMAIN-CONTAINING PROTEIN"/>
    <property type="match status" value="1"/>
</dbReference>
<keyword evidence="3" id="KW-1185">Reference proteome</keyword>
<dbReference type="OrthoDB" id="279611at2"/>
<evidence type="ECO:0000259" key="1">
    <source>
        <dbReference type="Pfam" id="PF00884"/>
    </source>
</evidence>
<accession>A0A2C9CBI6</accession>
<dbReference type="PANTHER" id="PTHR43751">
    <property type="entry name" value="SULFATASE"/>
    <property type="match status" value="1"/>
</dbReference>
<dbReference type="InterPro" id="IPR052701">
    <property type="entry name" value="GAG_Ulvan_Degrading_Sulfatases"/>
</dbReference>
<name>A0A2C9CBI6_KUEST</name>
<reference evidence="3" key="1">
    <citation type="submission" date="2017-10" db="EMBL/GenBank/DDBJ databases">
        <authorList>
            <person name="Frank J."/>
        </authorList>
    </citation>
    <scope>NUCLEOTIDE SEQUENCE [LARGE SCALE GENOMIC DNA]</scope>
</reference>
<dbReference type="EMBL" id="LT934425">
    <property type="protein sequence ID" value="SOH03025.1"/>
    <property type="molecule type" value="Genomic_DNA"/>
</dbReference>
<proteinExistence type="predicted"/>
<dbReference type="InterPro" id="IPR000917">
    <property type="entry name" value="Sulfatase_N"/>
</dbReference>
<evidence type="ECO:0000313" key="3">
    <source>
        <dbReference type="Proteomes" id="UP000221734"/>
    </source>
</evidence>
<dbReference type="InterPro" id="IPR017850">
    <property type="entry name" value="Alkaline_phosphatase_core_sf"/>
</dbReference>
<dbReference type="AlphaFoldDB" id="A0A2C9CBI6"/>
<gene>
    <name evidence="2" type="ORF">KSMBR1_0511</name>
</gene>
<sequence length="451" mass="51100">MLDFHFDGPFPLLNDTIKTTIQICFVYTLFVIVYFGCNKAYAMEHRPNILLFTIDACRPDHLGCYGYSKNLTPNIDSLAKEGALFINAFSQSAWTTPGMISIFTSLYPFTHKVEARGDSLDTKVVTLPEILRENGYAVPVLPRFVDIPNYRNLGFDAVEKGQFEGKEVGDLLKLLHAYKDQPFFIWYHYHGLHLPYNPPDSYRKEIAEANGMKPEHESEGVSLIKTKSVIKHDAVVFTDEEKSLAVALYDSQLPPLDDSIGILAAKLKEWELYENTIIIITSDHGEELFEHGFVGHASTSLNAKLYDEIIRIPLIILWPKKITYKRIGANVQQIDIMPTILDMLGIASTNASEGRSLLPLMEKDQGGESSIVYCETIMGGYQSTEVLRNIRLRCIRTERWKLIAKNGNNVDTYELYDLKNDPGEKNNVAKKYPDIALDLKEKLFSKTGNNK</sequence>
<dbReference type="SUPFAM" id="SSF53649">
    <property type="entry name" value="Alkaline phosphatase-like"/>
    <property type="match status" value="1"/>
</dbReference>
<evidence type="ECO:0000313" key="2">
    <source>
        <dbReference type="EMBL" id="SOH03025.1"/>
    </source>
</evidence>
<dbReference type="CDD" id="cd16148">
    <property type="entry name" value="sulfatase_like"/>
    <property type="match status" value="1"/>
</dbReference>